<dbReference type="PROSITE" id="PS00211">
    <property type="entry name" value="ABC_TRANSPORTER_1"/>
    <property type="match status" value="1"/>
</dbReference>
<comment type="caution">
    <text evidence="17">The sequence shown here is derived from an EMBL/GenBank/DDBJ whole genome shotgun (WGS) entry which is preliminary data.</text>
</comment>
<feature type="compositionally biased region" description="Basic residues" evidence="14">
    <location>
        <begin position="324"/>
        <end position="339"/>
    </location>
</feature>
<keyword evidence="11" id="KW-0408">Iron</keyword>
<evidence type="ECO:0000256" key="8">
    <source>
        <dbReference type="ARBA" id="ARBA00022741"/>
    </source>
</evidence>
<organism evidence="17 18">
    <name type="scientific">Streptomyces thioluteus</name>
    <dbReference type="NCBI Taxonomy" id="66431"/>
    <lineage>
        <taxon>Bacteria</taxon>
        <taxon>Bacillati</taxon>
        <taxon>Actinomycetota</taxon>
        <taxon>Actinomycetes</taxon>
        <taxon>Kitasatosporales</taxon>
        <taxon>Streptomycetaceae</taxon>
        <taxon>Streptomyces</taxon>
    </lineage>
</organism>
<dbReference type="InterPro" id="IPR037294">
    <property type="entry name" value="ABC_BtuC-like"/>
</dbReference>
<dbReference type="Gene3D" id="3.40.50.300">
    <property type="entry name" value="P-loop containing nucleotide triphosphate hydrolases"/>
    <property type="match status" value="1"/>
</dbReference>
<evidence type="ECO:0000256" key="3">
    <source>
        <dbReference type="ARBA" id="ARBA00007935"/>
    </source>
</evidence>
<evidence type="ECO:0000256" key="11">
    <source>
        <dbReference type="ARBA" id="ARBA00023004"/>
    </source>
</evidence>
<evidence type="ECO:0000256" key="1">
    <source>
        <dbReference type="ARBA" id="ARBA00004202"/>
    </source>
</evidence>
<feature type="domain" description="ABC transporter" evidence="16">
    <location>
        <begin position="367"/>
        <end position="603"/>
    </location>
</feature>
<comment type="subcellular location">
    <subcellularLocation>
        <location evidence="2">Cell membrane</location>
        <topology evidence="2">Multi-pass membrane protein</topology>
    </subcellularLocation>
    <subcellularLocation>
        <location evidence="1">Cell membrane</location>
        <topology evidence="1">Peripheral membrane protein</topology>
    </subcellularLocation>
</comment>
<dbReference type="PROSITE" id="PS50893">
    <property type="entry name" value="ABC_TRANSPORTER_2"/>
    <property type="match status" value="1"/>
</dbReference>
<dbReference type="InterPro" id="IPR003593">
    <property type="entry name" value="AAA+_ATPase"/>
</dbReference>
<keyword evidence="4" id="KW-0813">Transport</keyword>
<feature type="transmembrane region" description="Helical" evidence="15">
    <location>
        <begin position="86"/>
        <end position="104"/>
    </location>
</feature>
<keyword evidence="10 15" id="KW-1133">Transmembrane helix</keyword>
<feature type="region of interest" description="Disordered" evidence="14">
    <location>
        <begin position="253"/>
        <end position="365"/>
    </location>
</feature>
<evidence type="ECO:0000256" key="2">
    <source>
        <dbReference type="ARBA" id="ARBA00004651"/>
    </source>
</evidence>
<dbReference type="Pfam" id="PF01032">
    <property type="entry name" value="FecCD"/>
    <property type="match status" value="1"/>
</dbReference>
<feature type="region of interest" description="Disordered" evidence="14">
    <location>
        <begin position="621"/>
        <end position="640"/>
    </location>
</feature>
<dbReference type="CDD" id="cd03214">
    <property type="entry name" value="ABC_Iron-Siderophores_B12_Hemin"/>
    <property type="match status" value="1"/>
</dbReference>
<dbReference type="InterPro" id="IPR027417">
    <property type="entry name" value="P-loop_NTPase"/>
</dbReference>
<evidence type="ECO:0000313" key="17">
    <source>
        <dbReference type="EMBL" id="GAA2912273.1"/>
    </source>
</evidence>
<sequence length="640" mass="68350">MSAPSTPGTPTLPTGYALLRTARGSFLLHRRATVTALCLALALAAVCLAYLCVGEEFVAPGEVLDVLLGRPSAQELTVGTFRLPRMTVGILVGAAFGIAGGLIQTVARNPLASPDIIGVSQGAGALTVGAMTFGVTSYTALPYVSMAGGLLAAALVYVFAWRGGLHAGRFVLIGIGFAVALRAIIQLFLTSGDYLVAQQAKVWLTGSLNDAGWDRAAPVAWALALLAVPLCWAARAQRTVALDDDTATALGIRLKPGARRARPARRRPRLRRHRRGRPGGLRRPARPADRPPHRAHRADPAGLFGPDRRADRRPRGPAGPQALRAHRTPGGRPHGRRRRAVSDPAHRQGPRRPRPSGRRHRMTDSRLRAQDLTLAYENRTVVEGLDLDIPDGEVTVVVGPNACGKSTLLRALGRLLRPANGSVLLDGEELSRIPTRQLATRLGLLPQTPVAPEAITVADLVARGRQPHQRWWQQWSEADERAVADAMARTDVTALADRPVDELSGGQRQRVWIAMALAQDTDLLLLDEPTTYLDIAHQVEVLDLVGRLNAERGRTVVAVLHDLNQAARYAHHLVAMKAGRVVARGRPEDVVTAELVREVFGLEAVVVPDPVTGGPLVVPGAPAGAGTARRSTVPAPGRGA</sequence>
<dbReference type="PANTHER" id="PTHR42771:SF2">
    <property type="entry name" value="IRON(3+)-HYDROXAMATE IMPORT ATP-BINDING PROTEIN FHUC"/>
    <property type="match status" value="1"/>
</dbReference>
<reference evidence="17 18" key="1">
    <citation type="journal article" date="2019" name="Int. J. Syst. Evol. Microbiol.">
        <title>The Global Catalogue of Microorganisms (GCM) 10K type strain sequencing project: providing services to taxonomists for standard genome sequencing and annotation.</title>
        <authorList>
            <consortium name="The Broad Institute Genomics Platform"/>
            <consortium name="The Broad Institute Genome Sequencing Center for Infectious Disease"/>
            <person name="Wu L."/>
            <person name="Ma J."/>
        </authorList>
    </citation>
    <scope>NUCLEOTIDE SEQUENCE [LARGE SCALE GENOMIC DNA]</scope>
    <source>
        <strain evidence="17 18">JCM 4087</strain>
    </source>
</reference>
<keyword evidence="13 15" id="KW-0472">Membrane</keyword>
<evidence type="ECO:0000256" key="4">
    <source>
        <dbReference type="ARBA" id="ARBA00022448"/>
    </source>
</evidence>
<feature type="compositionally biased region" description="Basic residues" evidence="14">
    <location>
        <begin position="348"/>
        <end position="361"/>
    </location>
</feature>
<evidence type="ECO:0000256" key="15">
    <source>
        <dbReference type="SAM" id="Phobius"/>
    </source>
</evidence>
<evidence type="ECO:0000256" key="14">
    <source>
        <dbReference type="SAM" id="MobiDB-lite"/>
    </source>
</evidence>
<dbReference type="Pfam" id="PF00005">
    <property type="entry name" value="ABC_tran"/>
    <property type="match status" value="1"/>
</dbReference>
<evidence type="ECO:0000256" key="10">
    <source>
        <dbReference type="ARBA" id="ARBA00022989"/>
    </source>
</evidence>
<keyword evidence="9" id="KW-0067">ATP-binding</keyword>
<name>A0ABN3WEB0_STRTU</name>
<evidence type="ECO:0000256" key="6">
    <source>
        <dbReference type="ARBA" id="ARBA00022496"/>
    </source>
</evidence>
<feature type="compositionally biased region" description="Basic residues" evidence="14">
    <location>
        <begin position="256"/>
        <end position="277"/>
    </location>
</feature>
<evidence type="ECO:0000256" key="13">
    <source>
        <dbReference type="ARBA" id="ARBA00023136"/>
    </source>
</evidence>
<keyword evidence="18" id="KW-1185">Reference proteome</keyword>
<protein>
    <recommendedName>
        <fullName evidence="16">ABC transporter domain-containing protein</fullName>
    </recommendedName>
</protein>
<dbReference type="CDD" id="cd06550">
    <property type="entry name" value="TM_ABC_iron-siderophores_like"/>
    <property type="match status" value="1"/>
</dbReference>
<dbReference type="SUPFAM" id="SSF81345">
    <property type="entry name" value="ABC transporter involved in vitamin B12 uptake, BtuC"/>
    <property type="match status" value="1"/>
</dbReference>
<dbReference type="InterPro" id="IPR017871">
    <property type="entry name" value="ABC_transporter-like_CS"/>
</dbReference>
<dbReference type="SUPFAM" id="SSF52540">
    <property type="entry name" value="P-loop containing nucleoside triphosphate hydrolases"/>
    <property type="match status" value="1"/>
</dbReference>
<evidence type="ECO:0000259" key="16">
    <source>
        <dbReference type="PROSITE" id="PS50893"/>
    </source>
</evidence>
<feature type="transmembrane region" description="Helical" evidence="15">
    <location>
        <begin position="172"/>
        <end position="196"/>
    </location>
</feature>
<feature type="transmembrane region" description="Helical" evidence="15">
    <location>
        <begin position="32"/>
        <end position="51"/>
    </location>
</feature>
<keyword evidence="8" id="KW-0547">Nucleotide-binding</keyword>
<evidence type="ECO:0000256" key="12">
    <source>
        <dbReference type="ARBA" id="ARBA00023065"/>
    </source>
</evidence>
<evidence type="ECO:0000256" key="7">
    <source>
        <dbReference type="ARBA" id="ARBA00022692"/>
    </source>
</evidence>
<proteinExistence type="inferred from homology"/>
<keyword evidence="5" id="KW-1003">Cell membrane</keyword>
<feature type="transmembrane region" description="Helical" evidence="15">
    <location>
        <begin position="141"/>
        <end position="160"/>
    </location>
</feature>
<gene>
    <name evidence="17" type="ORF">GCM10020221_04960</name>
</gene>
<accession>A0ABN3WEB0</accession>
<keyword evidence="12" id="KW-0406">Ion transport</keyword>
<dbReference type="Proteomes" id="UP001501102">
    <property type="component" value="Unassembled WGS sequence"/>
</dbReference>
<comment type="similarity">
    <text evidence="3">Belongs to the binding-protein-dependent transport system permease family. FecCD subfamily.</text>
</comment>
<dbReference type="PANTHER" id="PTHR42771">
    <property type="entry name" value="IRON(3+)-HYDROXAMATE IMPORT ATP-BINDING PROTEIN FHUC"/>
    <property type="match status" value="1"/>
</dbReference>
<dbReference type="SMART" id="SM00382">
    <property type="entry name" value="AAA"/>
    <property type="match status" value="1"/>
</dbReference>
<evidence type="ECO:0000256" key="9">
    <source>
        <dbReference type="ARBA" id="ARBA00022840"/>
    </source>
</evidence>
<evidence type="ECO:0000256" key="5">
    <source>
        <dbReference type="ARBA" id="ARBA00022475"/>
    </source>
</evidence>
<dbReference type="InterPro" id="IPR000522">
    <property type="entry name" value="ABC_transptr_permease_BtuC"/>
</dbReference>
<dbReference type="EMBL" id="BAAAXZ010000021">
    <property type="protein sequence ID" value="GAA2912273.1"/>
    <property type="molecule type" value="Genomic_DNA"/>
</dbReference>
<keyword evidence="7 15" id="KW-0812">Transmembrane</keyword>
<dbReference type="InterPro" id="IPR003439">
    <property type="entry name" value="ABC_transporter-like_ATP-bd"/>
</dbReference>
<dbReference type="Gene3D" id="1.10.3470.10">
    <property type="entry name" value="ABC transporter involved in vitamin B12 uptake, BtuC"/>
    <property type="match status" value="1"/>
</dbReference>
<keyword evidence="6" id="KW-0410">Iron transport</keyword>
<dbReference type="InterPro" id="IPR051535">
    <property type="entry name" value="Siderophore_ABC-ATPase"/>
</dbReference>
<evidence type="ECO:0000313" key="18">
    <source>
        <dbReference type="Proteomes" id="UP001501102"/>
    </source>
</evidence>